<reference evidence="2" key="1">
    <citation type="journal article" date="2015" name="Nature">
        <title>Complex archaea that bridge the gap between prokaryotes and eukaryotes.</title>
        <authorList>
            <person name="Spang A."/>
            <person name="Saw J.H."/>
            <person name="Jorgensen S.L."/>
            <person name="Zaremba-Niedzwiedzka K."/>
            <person name="Martijn J."/>
            <person name="Lind A.E."/>
            <person name="van Eijk R."/>
            <person name="Schleper C."/>
            <person name="Guy L."/>
            <person name="Ettema T.J."/>
        </authorList>
    </citation>
    <scope>NUCLEOTIDE SEQUENCE</scope>
</reference>
<dbReference type="InterPro" id="IPR036513">
    <property type="entry name" value="STAS_dom_sf"/>
</dbReference>
<dbReference type="PANTHER" id="PTHR35849">
    <property type="entry name" value="BLR2341 PROTEIN"/>
    <property type="match status" value="1"/>
</dbReference>
<comment type="caution">
    <text evidence="2">The sequence shown here is derived from an EMBL/GenBank/DDBJ whole genome shotgun (WGS) entry which is preliminary data.</text>
</comment>
<dbReference type="Pfam" id="PF13466">
    <property type="entry name" value="STAS_2"/>
    <property type="match status" value="1"/>
</dbReference>
<evidence type="ECO:0000313" key="2">
    <source>
        <dbReference type="EMBL" id="KKN60801.1"/>
    </source>
</evidence>
<dbReference type="InterPro" id="IPR052746">
    <property type="entry name" value="MlaB_ABC_Transporter"/>
</dbReference>
<dbReference type="PROSITE" id="PS50801">
    <property type="entry name" value="STAS"/>
    <property type="match status" value="1"/>
</dbReference>
<sequence length="101" mass="11315">MSELFAIKLDKSKQHYVISGEMTLESATVALAETKALFDDETHIEIDLKNVTRSDSAGLALLIEWARQAKQKHKTIRFLHIPEQMLAIAKASALEEVLPLN</sequence>
<organism evidence="2">
    <name type="scientific">marine sediment metagenome</name>
    <dbReference type="NCBI Taxonomy" id="412755"/>
    <lineage>
        <taxon>unclassified sequences</taxon>
        <taxon>metagenomes</taxon>
        <taxon>ecological metagenomes</taxon>
    </lineage>
</organism>
<feature type="domain" description="STAS" evidence="1">
    <location>
        <begin position="18"/>
        <end position="101"/>
    </location>
</feature>
<dbReference type="PANTHER" id="PTHR35849:SF1">
    <property type="entry name" value="INTERMEMBRANE PHOSPHOLIPID TRANSPORT SYSTEM BINDING PROTEIN MLAB"/>
    <property type="match status" value="1"/>
</dbReference>
<dbReference type="SUPFAM" id="SSF52091">
    <property type="entry name" value="SpoIIaa-like"/>
    <property type="match status" value="1"/>
</dbReference>
<dbReference type="InterPro" id="IPR002645">
    <property type="entry name" value="STAS_dom"/>
</dbReference>
<evidence type="ECO:0000259" key="1">
    <source>
        <dbReference type="PROSITE" id="PS50801"/>
    </source>
</evidence>
<dbReference type="Gene3D" id="3.30.750.24">
    <property type="entry name" value="STAS domain"/>
    <property type="match status" value="1"/>
</dbReference>
<proteinExistence type="predicted"/>
<dbReference type="CDD" id="cd07043">
    <property type="entry name" value="STAS_anti-anti-sigma_factors"/>
    <property type="match status" value="1"/>
</dbReference>
<dbReference type="InterPro" id="IPR058548">
    <property type="entry name" value="MlaB-like_STAS"/>
</dbReference>
<dbReference type="AlphaFoldDB" id="A0A0F9UHV4"/>
<dbReference type="EMBL" id="LAZR01000682">
    <property type="protein sequence ID" value="KKN60801.1"/>
    <property type="molecule type" value="Genomic_DNA"/>
</dbReference>
<name>A0A0F9UHV4_9ZZZZ</name>
<gene>
    <name evidence="2" type="ORF">LCGC14_0528370</name>
</gene>
<accession>A0A0F9UHV4</accession>
<protein>
    <recommendedName>
        <fullName evidence="1">STAS domain-containing protein</fullName>
    </recommendedName>
</protein>